<dbReference type="AlphaFoldDB" id="A0A6A5C6S5"/>
<dbReference type="GeneID" id="68120198"/>
<dbReference type="SUPFAM" id="SSF53187">
    <property type="entry name" value="Zn-dependent exopeptidases"/>
    <property type="match status" value="1"/>
</dbReference>
<dbReference type="PANTHER" id="PTHR45892:SF1">
    <property type="entry name" value="AMINOACYLASE-1"/>
    <property type="match status" value="1"/>
</dbReference>
<dbReference type="PANTHER" id="PTHR45892">
    <property type="entry name" value="AMINOACYLASE-1"/>
    <property type="match status" value="1"/>
</dbReference>
<keyword evidence="4" id="KW-0479">Metal-binding</keyword>
<feature type="binding site" evidence="4">
    <location>
        <position position="276"/>
    </location>
    <ligand>
        <name>Zn(2+)</name>
        <dbReference type="ChEBI" id="CHEBI:29105"/>
        <label>1</label>
    </ligand>
</feature>
<dbReference type="VEuPathDB" id="AmoebaDB:FDP41_012983"/>
<dbReference type="GO" id="GO:0046872">
    <property type="term" value="F:metal ion binding"/>
    <property type="evidence" value="ECO:0007669"/>
    <property type="project" value="UniProtKB-KW"/>
</dbReference>
<dbReference type="Gene3D" id="1.10.150.900">
    <property type="match status" value="1"/>
</dbReference>
<dbReference type="RefSeq" id="XP_044565908.1">
    <property type="nucleotide sequence ID" value="XM_044703562.1"/>
</dbReference>
<feature type="binding site" evidence="4">
    <location>
        <position position="486"/>
    </location>
    <ligand>
        <name>Zn(2+)</name>
        <dbReference type="ChEBI" id="CHEBI:29105"/>
        <label>2</label>
    </ligand>
</feature>
<feature type="domain" description="Peptidase M20 dimerisation" evidence="5">
    <location>
        <begin position="296"/>
        <end position="414"/>
    </location>
</feature>
<name>A0A6A5C6S5_NAEFO</name>
<evidence type="ECO:0000256" key="4">
    <source>
        <dbReference type="PIRSR" id="PIRSR036696-2"/>
    </source>
</evidence>
<comment type="similarity">
    <text evidence="1">Belongs to the peptidase M20A family.</text>
</comment>
<dbReference type="InterPro" id="IPR001261">
    <property type="entry name" value="ArgE/DapE_CS"/>
</dbReference>
<proteinExistence type="inferred from homology"/>
<dbReference type="OrthoDB" id="3064516at2759"/>
<dbReference type="EMBL" id="VFQX01000016">
    <property type="protein sequence ID" value="KAF0981195.1"/>
    <property type="molecule type" value="Genomic_DNA"/>
</dbReference>
<protein>
    <recommendedName>
        <fullName evidence="5">Peptidase M20 dimerisation domain-containing protein</fullName>
    </recommendedName>
</protein>
<comment type="cofactor">
    <cofactor evidence="4">
        <name>Zn(2+)</name>
        <dbReference type="ChEBI" id="CHEBI:29105"/>
    </cofactor>
    <text evidence="4">Binds 2 Zn(2+) ions per subunit.</text>
</comment>
<dbReference type="PROSITE" id="PS00758">
    <property type="entry name" value="ARGE_DAPE_CPG2_1"/>
    <property type="match status" value="1"/>
</dbReference>
<evidence type="ECO:0000256" key="2">
    <source>
        <dbReference type="ARBA" id="ARBA00022801"/>
    </source>
</evidence>
<organism evidence="6 7">
    <name type="scientific">Naegleria fowleri</name>
    <name type="common">Brain eating amoeba</name>
    <dbReference type="NCBI Taxonomy" id="5763"/>
    <lineage>
        <taxon>Eukaryota</taxon>
        <taxon>Discoba</taxon>
        <taxon>Heterolobosea</taxon>
        <taxon>Tetramitia</taxon>
        <taxon>Eutetramitia</taxon>
        <taxon>Vahlkampfiidae</taxon>
        <taxon>Naegleria</taxon>
    </lineage>
</organism>
<feature type="binding site" evidence="4">
    <location>
        <position position="213"/>
    </location>
    <ligand>
        <name>Zn(2+)</name>
        <dbReference type="ChEBI" id="CHEBI:29105"/>
        <label>1</label>
    </ligand>
</feature>
<dbReference type="Pfam" id="PF07687">
    <property type="entry name" value="M20_dimer"/>
    <property type="match status" value="1"/>
</dbReference>
<dbReference type="InterPro" id="IPR036264">
    <property type="entry name" value="Bact_exopeptidase_dim_dom"/>
</dbReference>
<evidence type="ECO:0000313" key="7">
    <source>
        <dbReference type="Proteomes" id="UP000444721"/>
    </source>
</evidence>
<gene>
    <name evidence="6" type="ORF">FDP41_012983</name>
</gene>
<feature type="binding site" evidence="4">
    <location>
        <position position="248"/>
    </location>
    <ligand>
        <name>Zn(2+)</name>
        <dbReference type="ChEBI" id="CHEBI:29105"/>
        <label>2</label>
    </ligand>
</feature>
<dbReference type="InterPro" id="IPR052083">
    <property type="entry name" value="Aminoacylase-1_M20A"/>
</dbReference>
<keyword evidence="7" id="KW-1185">Reference proteome</keyword>
<dbReference type="Gene3D" id="3.40.630.10">
    <property type="entry name" value="Zn peptidases"/>
    <property type="match status" value="1"/>
</dbReference>
<comment type="caution">
    <text evidence="6">The sequence shown here is derived from an EMBL/GenBank/DDBJ whole genome shotgun (WGS) entry which is preliminary data.</text>
</comment>
<feature type="active site" description="Proton acceptor" evidence="3">
    <location>
        <position position="247"/>
    </location>
</feature>
<feature type="active site" evidence="3">
    <location>
        <position position="177"/>
    </location>
</feature>
<dbReference type="Pfam" id="PF01546">
    <property type="entry name" value="Peptidase_M20"/>
    <property type="match status" value="1"/>
</dbReference>
<dbReference type="Proteomes" id="UP000444721">
    <property type="component" value="Unassembled WGS sequence"/>
</dbReference>
<evidence type="ECO:0000313" key="6">
    <source>
        <dbReference type="EMBL" id="KAF0981195.1"/>
    </source>
</evidence>
<dbReference type="InterPro" id="IPR002933">
    <property type="entry name" value="Peptidase_M20"/>
</dbReference>
<accession>A0A6A5C6S5</accession>
<feature type="binding site" evidence="4">
    <location>
        <position position="213"/>
    </location>
    <ligand>
        <name>Zn(2+)</name>
        <dbReference type="ChEBI" id="CHEBI:29105"/>
        <label>2</label>
    </ligand>
</feature>
<dbReference type="InterPro" id="IPR011650">
    <property type="entry name" value="Peptidase_M20_dimer"/>
</dbReference>
<evidence type="ECO:0000256" key="3">
    <source>
        <dbReference type="PIRSR" id="PIRSR036696-1"/>
    </source>
</evidence>
<dbReference type="Gene3D" id="3.30.70.360">
    <property type="match status" value="1"/>
</dbReference>
<evidence type="ECO:0000256" key="1">
    <source>
        <dbReference type="ARBA" id="ARBA00006247"/>
    </source>
</evidence>
<dbReference type="GO" id="GO:0004046">
    <property type="term" value="F:aminoacylase activity"/>
    <property type="evidence" value="ECO:0007669"/>
    <property type="project" value="TreeGrafter"/>
</dbReference>
<evidence type="ECO:0000259" key="5">
    <source>
        <dbReference type="Pfam" id="PF07687"/>
    </source>
</evidence>
<dbReference type="PIRSF" id="PIRSF036696">
    <property type="entry name" value="ACY-1"/>
    <property type="match status" value="1"/>
</dbReference>
<dbReference type="OMA" id="GTDAKQF"/>
<dbReference type="VEuPathDB" id="AmoebaDB:NfTy_078880"/>
<dbReference type="VEuPathDB" id="AmoebaDB:NF0123640"/>
<feature type="binding site" evidence="4">
    <location>
        <position position="175"/>
    </location>
    <ligand>
        <name>Zn(2+)</name>
        <dbReference type="ChEBI" id="CHEBI:29105"/>
        <label>1</label>
    </ligand>
</feature>
<reference evidence="6 7" key="1">
    <citation type="journal article" date="2019" name="Sci. Rep.">
        <title>Nanopore sequencing improves the draft genome of the human pathogenic amoeba Naegleria fowleri.</title>
        <authorList>
            <person name="Liechti N."/>
            <person name="Schurch N."/>
            <person name="Bruggmann R."/>
            <person name="Wittwer M."/>
        </authorList>
    </citation>
    <scope>NUCLEOTIDE SEQUENCE [LARGE SCALE GENOMIC DNA]</scope>
    <source>
        <strain evidence="6 7">ATCC 30894</strain>
    </source>
</reference>
<dbReference type="SUPFAM" id="SSF55031">
    <property type="entry name" value="Bacterial exopeptidase dimerisation domain"/>
    <property type="match status" value="1"/>
</dbReference>
<keyword evidence="2" id="KW-0378">Hydrolase</keyword>
<keyword evidence="4" id="KW-0862">Zinc</keyword>
<sequence>MKEIPFRGNFNHKPQAAIVLLVLSALLLLFLSLIEVKANPLSTTQLEADPTVDISAVGKQHREDPLSDEFRNILKQDAKLRDDIMKRFQEYLRVPTQQPKPQYTKVVDFLLSWTRRIFNVKENELVERQVSPRLRVAENDRIKYYIYACKPEKPSFILTWKGKNPQKGSIMINSHTDVVPVDKDQWKYPPFDAEMVDESTGRGRRVYARGAQDMKCVGSAYLEAIDRLVQSGYQPERNLQVVFIADEEIGAADGWECLANDKQMMNELNITFGLDEGLASGENEDVIPIYYGENVAWWFEITAVGNVGHGSQFIKDTSTEKIHKLLRDKVFPLREQQQLQMKLQTKNPREKSQPSTVVTINLTGLRAGHTSKETGDFTNPNVIPRTATALFDMRIPPHIDLVEMEDMLHEWANYVNGTIRFIEQPKKNPITDLGDATVKKFLSIINDRMKTELRIFPAATDARFPRRLGINMIGYSFMPNTKVLLHDHNEYLDESVYLESIVHYIAIIKGLLDQ</sequence>